<evidence type="ECO:0000256" key="7">
    <source>
        <dbReference type="ARBA" id="ARBA00022771"/>
    </source>
</evidence>
<accession>V6LD93</accession>
<evidence type="ECO:0000256" key="11">
    <source>
        <dbReference type="ARBA" id="ARBA00049393"/>
    </source>
</evidence>
<dbReference type="AlphaFoldDB" id="V6LD93"/>
<dbReference type="OrthoDB" id="258806at2759"/>
<comment type="function">
    <text evidence="12">tRNA methylase which 2'-O-methylates cytidine(4) in tRNA(Pro) and tRNA(Gly)(GCC), and adenosine(4) in tRNA(His).</text>
</comment>
<evidence type="ECO:0000256" key="10">
    <source>
        <dbReference type="ARBA" id="ARBA00048635"/>
    </source>
</evidence>
<dbReference type="InterPro" id="IPR039044">
    <property type="entry name" value="Trm13"/>
</dbReference>
<dbReference type="VEuPathDB" id="GiardiaDB:SS50377_23178"/>
<dbReference type="Pfam" id="PF05206">
    <property type="entry name" value="TRM13"/>
    <property type="match status" value="1"/>
</dbReference>
<dbReference type="GO" id="GO:0106050">
    <property type="term" value="F:tRNA 2'-O-methyltransferase activity"/>
    <property type="evidence" value="ECO:0007669"/>
    <property type="project" value="UniProtKB-UniRule"/>
</dbReference>
<feature type="domain" description="CHHC U11-48K-type" evidence="13">
    <location>
        <begin position="12"/>
        <end position="39"/>
    </location>
</feature>
<dbReference type="PANTHER" id="PTHR12998">
    <property type="entry name" value="TRNA:M(4)X MODIFICATION ENZYME TRM13 HOMOLOG"/>
    <property type="match status" value="1"/>
</dbReference>
<dbReference type="EMBL" id="KI546168">
    <property type="protein sequence ID" value="EST41646.1"/>
    <property type="molecule type" value="Genomic_DNA"/>
</dbReference>
<dbReference type="InterPro" id="IPR007871">
    <property type="entry name" value="Methyltransferase_TRM13"/>
</dbReference>
<evidence type="ECO:0000256" key="12">
    <source>
        <dbReference type="RuleBase" id="RU367103"/>
    </source>
</evidence>
<evidence type="ECO:0000256" key="6">
    <source>
        <dbReference type="ARBA" id="ARBA00022723"/>
    </source>
</evidence>
<evidence type="ECO:0000256" key="4">
    <source>
        <dbReference type="ARBA" id="ARBA00022691"/>
    </source>
</evidence>
<reference evidence="15" key="2">
    <citation type="submission" date="2020-12" db="EMBL/GenBank/DDBJ databases">
        <title>New Spironucleus salmonicida genome in near-complete chromosomes.</title>
        <authorList>
            <person name="Xu F."/>
            <person name="Kurt Z."/>
            <person name="Jimenez-Gonzalez A."/>
            <person name="Astvaldsson A."/>
            <person name="Andersson J.O."/>
            <person name="Svard S.G."/>
        </authorList>
    </citation>
    <scope>NUCLEOTIDE SEQUENCE</scope>
    <source>
        <strain evidence="15">ATCC 50377</strain>
    </source>
</reference>
<evidence type="ECO:0000256" key="8">
    <source>
        <dbReference type="ARBA" id="ARBA00022833"/>
    </source>
</evidence>
<keyword evidence="6 12" id="KW-0479">Metal-binding</keyword>
<gene>
    <name evidence="14" type="ORF">SS50377_18732</name>
    <name evidence="15" type="ORF">SS50377_23178</name>
</gene>
<reference evidence="14 15" key="1">
    <citation type="journal article" date="2014" name="PLoS Genet.">
        <title>The Genome of Spironucleus salmonicida Highlights a Fish Pathogen Adapted to Fluctuating Environments.</title>
        <authorList>
            <person name="Xu F."/>
            <person name="Jerlstrom-Hultqvist J."/>
            <person name="Einarsson E."/>
            <person name="Astvaldsson A."/>
            <person name="Svard S.G."/>
            <person name="Andersson J.O."/>
        </authorList>
    </citation>
    <scope>NUCLEOTIDE SEQUENCE</scope>
    <source>
        <strain evidence="15">ATCC 50377</strain>
    </source>
</reference>
<evidence type="ECO:0000256" key="1">
    <source>
        <dbReference type="ARBA" id="ARBA00005265"/>
    </source>
</evidence>
<evidence type="ECO:0000256" key="2">
    <source>
        <dbReference type="ARBA" id="ARBA00022603"/>
    </source>
</evidence>
<evidence type="ECO:0000256" key="3">
    <source>
        <dbReference type="ARBA" id="ARBA00022679"/>
    </source>
</evidence>
<comment type="catalytic activity">
    <reaction evidence="11 12">
        <text>adenosine(4) in tRNA(His) + S-adenosyl-L-methionine = 2'-O-methyladenosine(4) in tRNA(His) + S-adenosyl-L-homocysteine + H(+)</text>
        <dbReference type="Rhea" id="RHEA:43196"/>
        <dbReference type="Rhea" id="RHEA-COMP:10401"/>
        <dbReference type="Rhea" id="RHEA-COMP:10402"/>
        <dbReference type="ChEBI" id="CHEBI:15378"/>
        <dbReference type="ChEBI" id="CHEBI:57856"/>
        <dbReference type="ChEBI" id="CHEBI:59789"/>
        <dbReference type="ChEBI" id="CHEBI:74411"/>
        <dbReference type="ChEBI" id="CHEBI:74477"/>
        <dbReference type="EC" id="2.1.1.225"/>
    </reaction>
</comment>
<evidence type="ECO:0000313" key="16">
    <source>
        <dbReference type="Proteomes" id="UP000018208"/>
    </source>
</evidence>
<protein>
    <recommendedName>
        <fullName evidence="12">tRNA:m(4)X modification enzyme TRM13</fullName>
        <ecNumber evidence="12">2.1.1.225</ecNumber>
    </recommendedName>
</protein>
<keyword evidence="8 12" id="KW-0862">Zinc</keyword>
<dbReference type="InterPro" id="IPR022776">
    <property type="entry name" value="TRM13/UPF0224_CHHC_Znf_dom"/>
</dbReference>
<evidence type="ECO:0000313" key="15">
    <source>
        <dbReference type="EMBL" id="KAH0575543.1"/>
    </source>
</evidence>
<dbReference type="PANTHER" id="PTHR12998:SF0">
    <property type="entry name" value="TRNA:M(4)X MODIFICATION ENZYME TRM13 HOMOLOG"/>
    <property type="match status" value="1"/>
</dbReference>
<name>V6LD93_9EUKA</name>
<keyword evidence="4 12" id="KW-0949">S-adenosyl-L-methionine</keyword>
<dbReference type="GO" id="GO:0008270">
    <property type="term" value="F:zinc ion binding"/>
    <property type="evidence" value="ECO:0007669"/>
    <property type="project" value="UniProtKB-KW"/>
</dbReference>
<keyword evidence="7 12" id="KW-0863">Zinc-finger</keyword>
<comment type="similarity">
    <text evidence="1 12">Belongs to the methyltransferase TRM13 family.</text>
</comment>
<evidence type="ECO:0000256" key="9">
    <source>
        <dbReference type="ARBA" id="ARBA00048165"/>
    </source>
</evidence>
<proteinExistence type="inferred from homology"/>
<organism evidence="14">
    <name type="scientific">Spironucleus salmonicida</name>
    <dbReference type="NCBI Taxonomy" id="348837"/>
    <lineage>
        <taxon>Eukaryota</taxon>
        <taxon>Metamonada</taxon>
        <taxon>Diplomonadida</taxon>
        <taxon>Hexamitidae</taxon>
        <taxon>Hexamitinae</taxon>
        <taxon>Spironucleus</taxon>
    </lineage>
</organism>
<keyword evidence="3 12" id="KW-0808">Transferase</keyword>
<evidence type="ECO:0000256" key="5">
    <source>
        <dbReference type="ARBA" id="ARBA00022694"/>
    </source>
</evidence>
<evidence type="ECO:0000313" key="14">
    <source>
        <dbReference type="EMBL" id="EST41646.1"/>
    </source>
</evidence>
<dbReference type="PROSITE" id="PS51800">
    <property type="entry name" value="ZF_CHHC_U11_48K"/>
    <property type="match status" value="1"/>
</dbReference>
<keyword evidence="5 12" id="KW-0819">tRNA processing</keyword>
<dbReference type="EC" id="2.1.1.225" evidence="12"/>
<comment type="catalytic activity">
    <reaction evidence="9 12">
        <text>cytidine(4) in tRNA(Pro) + S-adenosyl-L-methionine = 2'-O-methylcytidine(4) in tRNA(Pro) + S-adenosyl-L-homocysteine + H(+)</text>
        <dbReference type="Rhea" id="RHEA:32767"/>
        <dbReference type="Rhea" id="RHEA-COMP:10397"/>
        <dbReference type="Rhea" id="RHEA-COMP:10398"/>
        <dbReference type="ChEBI" id="CHEBI:15378"/>
        <dbReference type="ChEBI" id="CHEBI:57856"/>
        <dbReference type="ChEBI" id="CHEBI:59789"/>
        <dbReference type="ChEBI" id="CHEBI:74495"/>
        <dbReference type="ChEBI" id="CHEBI:82748"/>
        <dbReference type="EC" id="2.1.1.225"/>
    </reaction>
</comment>
<dbReference type="GO" id="GO:0030488">
    <property type="term" value="P:tRNA methylation"/>
    <property type="evidence" value="ECO:0007669"/>
    <property type="project" value="InterPro"/>
</dbReference>
<sequence>MEPEQKVNLDPIMQCPFSKAHKIAKDRYFHHIKVCDKRPELQPSYTFQIPFTTPDAHPKQTLTLEAAYLIEGKIFKIISIFSQELEMFNQPLAQLNLEVDVPFHESVKHAPQLKSLAGHILDSIPVTDLVIEGGAGTGMLSAYLAFKDKHINTETKRRFILMERERGFKHKFDRYVKFCGESVERVLCDLRAVDFQKLRSHYSAQNITVIGKHLCGHATDCVLKWEADHYAIALCCHAKADGGDLLGVEFLRDMTPGELYQLCRMTSWQFAWKGQESLDLQQIEKQRLGTFFRQVLDCCRIKWLKMHKYWVKLVRYCSEVDSPECWLILAGKE</sequence>
<keyword evidence="16" id="KW-1185">Reference proteome</keyword>
<dbReference type="Proteomes" id="UP000018208">
    <property type="component" value="Unassembled WGS sequence"/>
</dbReference>
<evidence type="ECO:0000259" key="13">
    <source>
        <dbReference type="PROSITE" id="PS51800"/>
    </source>
</evidence>
<keyword evidence="2 12" id="KW-0489">Methyltransferase</keyword>
<dbReference type="EMBL" id="AUWU02000003">
    <property type="protein sequence ID" value="KAH0575543.1"/>
    <property type="molecule type" value="Genomic_DNA"/>
</dbReference>
<comment type="catalytic activity">
    <reaction evidence="10 12">
        <text>cytidine(4) in tRNA(Gly)(GCC) + S-adenosyl-L-methionine = 2'-O-methylcytidine(4) in tRNA(Gly)(GCC) + S-adenosyl-L-homocysteine + H(+)</text>
        <dbReference type="Rhea" id="RHEA:43192"/>
        <dbReference type="Rhea" id="RHEA-COMP:10399"/>
        <dbReference type="Rhea" id="RHEA-COMP:10400"/>
        <dbReference type="ChEBI" id="CHEBI:15378"/>
        <dbReference type="ChEBI" id="CHEBI:57856"/>
        <dbReference type="ChEBI" id="CHEBI:59789"/>
        <dbReference type="ChEBI" id="CHEBI:74495"/>
        <dbReference type="ChEBI" id="CHEBI:82748"/>
        <dbReference type="EC" id="2.1.1.225"/>
    </reaction>
</comment>